<dbReference type="AlphaFoldDB" id="A0A286A866"/>
<proteinExistence type="predicted"/>
<name>A0A286A866_9PROT</name>
<dbReference type="Proteomes" id="UP000219335">
    <property type="component" value="Unassembled WGS sequence"/>
</dbReference>
<organism evidence="1 2">
    <name type="scientific">Nitrosomonas ureae</name>
    <dbReference type="NCBI Taxonomy" id="44577"/>
    <lineage>
        <taxon>Bacteria</taxon>
        <taxon>Pseudomonadati</taxon>
        <taxon>Pseudomonadota</taxon>
        <taxon>Betaproteobacteria</taxon>
        <taxon>Nitrosomonadales</taxon>
        <taxon>Nitrosomonadaceae</taxon>
        <taxon>Nitrosomonas</taxon>
    </lineage>
</organism>
<dbReference type="EMBL" id="OCMU01000001">
    <property type="protein sequence ID" value="SOD18047.1"/>
    <property type="molecule type" value="Genomic_DNA"/>
</dbReference>
<dbReference type="Gene3D" id="3.90.1680.10">
    <property type="entry name" value="SOS response associated peptidase-like"/>
    <property type="match status" value="1"/>
</dbReference>
<reference evidence="1 2" key="1">
    <citation type="submission" date="2017-09" db="EMBL/GenBank/DDBJ databases">
        <authorList>
            <person name="Ehlers B."/>
            <person name="Leendertz F.H."/>
        </authorList>
    </citation>
    <scope>NUCLEOTIDE SEQUENCE [LARGE SCALE GENOMIC DNA]</scope>
    <source>
        <strain evidence="1 2">Nm42</strain>
    </source>
</reference>
<protein>
    <recommendedName>
        <fullName evidence="3">SOS response associated peptidase (SRAP)</fullName>
    </recommendedName>
</protein>
<accession>A0A286A866</accession>
<gene>
    <name evidence="1" type="ORF">SAMN06297164_1466</name>
</gene>
<dbReference type="SUPFAM" id="SSF143081">
    <property type="entry name" value="BB1717-like"/>
    <property type="match status" value="1"/>
</dbReference>
<evidence type="ECO:0008006" key="3">
    <source>
        <dbReference type="Google" id="ProtNLM"/>
    </source>
</evidence>
<dbReference type="RefSeq" id="WP_097104672.1">
    <property type="nucleotide sequence ID" value="NZ_OCMU01000001.1"/>
</dbReference>
<evidence type="ECO:0000313" key="2">
    <source>
        <dbReference type="Proteomes" id="UP000219335"/>
    </source>
</evidence>
<evidence type="ECO:0000313" key="1">
    <source>
        <dbReference type="EMBL" id="SOD18047.1"/>
    </source>
</evidence>
<dbReference type="InterPro" id="IPR036590">
    <property type="entry name" value="SRAP-like"/>
</dbReference>
<sequence length="145" mass="16857">MCGGIEYQDQKIYFPQPDARLPVMLRHGGVTWIIWGRRKEEATGKFPNGGWARLDSIKMGKWKPWHPRPVLIPAISFMEKDHDNQSHWITLASNMAIQALLAERAGEQRVYIVTEETPPEYHWIHDRWPRLIKVSDQKLSTSDGI</sequence>